<dbReference type="Proteomes" id="UP000796880">
    <property type="component" value="Unassembled WGS sequence"/>
</dbReference>
<comment type="caution">
    <text evidence="1">The sequence shown here is derived from an EMBL/GenBank/DDBJ whole genome shotgun (WGS) entry which is preliminary data.</text>
</comment>
<dbReference type="AlphaFoldDB" id="A0A8K0GZV7"/>
<evidence type="ECO:0000313" key="2">
    <source>
        <dbReference type="Proteomes" id="UP000796880"/>
    </source>
</evidence>
<evidence type="ECO:0000313" key="1">
    <source>
        <dbReference type="EMBL" id="KAF3443080.1"/>
    </source>
</evidence>
<proteinExistence type="predicted"/>
<reference evidence="1" key="1">
    <citation type="submission" date="2020-03" db="EMBL/GenBank/DDBJ databases">
        <title>A high-quality chromosome-level genome assembly of a woody plant with both climbing and erect habits, Rhamnella rubrinervis.</title>
        <authorList>
            <person name="Lu Z."/>
            <person name="Yang Y."/>
            <person name="Zhu X."/>
            <person name="Sun Y."/>
        </authorList>
    </citation>
    <scope>NUCLEOTIDE SEQUENCE</scope>
    <source>
        <strain evidence="1">BYM</strain>
        <tissue evidence="1">Leaf</tissue>
    </source>
</reference>
<name>A0A8K0GZV7_9ROSA</name>
<protein>
    <submittedName>
        <fullName evidence="1">Uncharacterized protein</fullName>
    </submittedName>
</protein>
<sequence length="222" mass="24160">MVPLLPPPSQWIFPLACYLTPLLFWGRSVFVAAIGVCMALNASSSCLLIRSCALFLSASPPYRAKLFVTDFALPQTVVHSADLQNKMNVKAWGTSVVPAKDTPILKSRIFIGLALPSSPRVGNPSRLSLGQVSKLAHPIFGSGNHEEMNKSDSSQVQCQAPDIGPDILPKEDSELMSPAHVRCNDRFQIRRLICIEELYVPMKTRQVNPRVLGAKSGPVLGA</sequence>
<dbReference type="EMBL" id="VOIH02000007">
    <property type="protein sequence ID" value="KAF3443080.1"/>
    <property type="molecule type" value="Genomic_DNA"/>
</dbReference>
<organism evidence="1 2">
    <name type="scientific">Rhamnella rubrinervis</name>
    <dbReference type="NCBI Taxonomy" id="2594499"/>
    <lineage>
        <taxon>Eukaryota</taxon>
        <taxon>Viridiplantae</taxon>
        <taxon>Streptophyta</taxon>
        <taxon>Embryophyta</taxon>
        <taxon>Tracheophyta</taxon>
        <taxon>Spermatophyta</taxon>
        <taxon>Magnoliopsida</taxon>
        <taxon>eudicotyledons</taxon>
        <taxon>Gunneridae</taxon>
        <taxon>Pentapetalae</taxon>
        <taxon>rosids</taxon>
        <taxon>fabids</taxon>
        <taxon>Rosales</taxon>
        <taxon>Rhamnaceae</taxon>
        <taxon>rhamnoid group</taxon>
        <taxon>Rhamneae</taxon>
        <taxon>Rhamnella</taxon>
    </lineage>
</organism>
<gene>
    <name evidence="1" type="ORF">FNV43_RR17001</name>
</gene>
<keyword evidence="2" id="KW-1185">Reference proteome</keyword>
<accession>A0A8K0GZV7</accession>